<evidence type="ECO:0000259" key="10">
    <source>
        <dbReference type="SMART" id="SM00839"/>
    </source>
</evidence>
<dbReference type="Pfam" id="PF00208">
    <property type="entry name" value="ELFV_dehydrog"/>
    <property type="match status" value="1"/>
</dbReference>
<dbReference type="PROSITE" id="PS00074">
    <property type="entry name" value="GLFV_DEHYDROGENASE"/>
    <property type="match status" value="1"/>
</dbReference>
<dbReference type="GO" id="GO:0006537">
    <property type="term" value="P:glutamate biosynthetic process"/>
    <property type="evidence" value="ECO:0007669"/>
    <property type="project" value="UniProtKB-ARBA"/>
</dbReference>
<evidence type="ECO:0000313" key="13">
    <source>
        <dbReference type="Proteomes" id="UP000239522"/>
    </source>
</evidence>
<comment type="similarity">
    <text evidence="1 5 9">Belongs to the Glu/Leu/Phe/Val dehydrogenases family.</text>
</comment>
<name>A0A2S7L1V8_9FLAO</name>
<dbReference type="PRINTS" id="PR00082">
    <property type="entry name" value="GLFDHDRGNASE"/>
</dbReference>
<dbReference type="InterPro" id="IPR033922">
    <property type="entry name" value="NAD_bind_Glu_DH"/>
</dbReference>
<evidence type="ECO:0000256" key="1">
    <source>
        <dbReference type="ARBA" id="ARBA00006382"/>
    </source>
</evidence>
<dbReference type="FunFam" id="3.40.50.720:FF:000030">
    <property type="entry name" value="Glutamate dehydrogenase"/>
    <property type="match status" value="1"/>
</dbReference>
<evidence type="ECO:0000256" key="6">
    <source>
        <dbReference type="PIRSR" id="PIRSR000185-1"/>
    </source>
</evidence>
<sequence length="447" mass="49165">MELKIKEFMEMVKTRNNHEPEFLQAVQEVAETVIPYIANHDIYNGKNILLRMVEPERLISFRVSWVDDNGEIQVNRGYRIQMNSAIGPYKGGLRFHPTVNASILKFLAFEQVFKNSLTTLPMGGGKGGSDFDPKGKSENEIMRFCHSFMSELYRHIGHNTDVPAGDIGVGSREIGFMFGMYKKLNNSFTGVLTGKGASWGGSLIRPEATGYGTVYFAQNMLLRKEDSFAGKKVVISGSGNVAQYAAEKAIELGATVLTLSDSGGYILDEEGINTEKLKHIMYIKNEKRGRISEYTEKYPNAKFVAGGRPWSVKCDIALPCATQNELNGDEAKQLIKNGCMCVSEGANMPSTPEAIHEFQNAKILFAPGKASNAGGVATSGLEMSQNSLRLSWSRKEVDDKLKDIMEDIHDSCVEYGENEDGTIDYIKGANIAGFVKVADAMLAQGVV</sequence>
<feature type="binding site" evidence="7">
    <location>
        <position position="114"/>
    </location>
    <ligand>
        <name>substrate</name>
    </ligand>
</feature>
<evidence type="ECO:0000256" key="7">
    <source>
        <dbReference type="PIRSR" id="PIRSR000185-2"/>
    </source>
</evidence>
<evidence type="ECO:0000256" key="3">
    <source>
        <dbReference type="ARBA" id="ARBA00023002"/>
    </source>
</evidence>
<keyword evidence="4 7" id="KW-0520">NAD</keyword>
<dbReference type="GO" id="GO:0000166">
    <property type="term" value="F:nucleotide binding"/>
    <property type="evidence" value="ECO:0007669"/>
    <property type="project" value="UniProtKB-KW"/>
</dbReference>
<dbReference type="GO" id="GO:0004354">
    <property type="term" value="F:glutamate dehydrogenase (NADP+) activity"/>
    <property type="evidence" value="ECO:0007669"/>
    <property type="project" value="TreeGrafter"/>
</dbReference>
<dbReference type="OrthoDB" id="9803297at2"/>
<dbReference type="InterPro" id="IPR033524">
    <property type="entry name" value="Glu/Leu/Phe/Val_DH_AS"/>
</dbReference>
<dbReference type="SUPFAM" id="SSF51735">
    <property type="entry name" value="NAD(P)-binding Rossmann-fold domains"/>
    <property type="match status" value="1"/>
</dbReference>
<dbReference type="Gene3D" id="1.10.285.10">
    <property type="entry name" value="Glutamate Dehydrogenase, chain A, domain 3"/>
    <property type="match status" value="2"/>
</dbReference>
<dbReference type="InterPro" id="IPR036291">
    <property type="entry name" value="NAD(P)-bd_dom_sf"/>
</dbReference>
<dbReference type="GO" id="GO:0005829">
    <property type="term" value="C:cytosol"/>
    <property type="evidence" value="ECO:0007669"/>
    <property type="project" value="TreeGrafter"/>
</dbReference>
<proteinExistence type="inferred from homology"/>
<protein>
    <recommendedName>
        <fullName evidence="5">Glutamate dehydrogenase</fullName>
    </recommendedName>
</protein>
<dbReference type="AlphaFoldDB" id="A0A2S7L1V8"/>
<feature type="binding site" evidence="7">
    <location>
        <position position="111"/>
    </location>
    <ligand>
        <name>substrate</name>
    </ligand>
</feature>
<evidence type="ECO:0000256" key="5">
    <source>
        <dbReference type="PIRNR" id="PIRNR000185"/>
    </source>
</evidence>
<keyword evidence="3 5" id="KW-0560">Oxidoreductase</keyword>
<evidence type="ECO:0000256" key="4">
    <source>
        <dbReference type="ARBA" id="ARBA00023027"/>
    </source>
</evidence>
<dbReference type="InterPro" id="IPR006096">
    <property type="entry name" value="Glu/Leu/Phe/Val/Trp_DH_C"/>
</dbReference>
<dbReference type="InterPro" id="IPR050724">
    <property type="entry name" value="Glu_Leu_Phe_Val_DH"/>
</dbReference>
<feature type="active site" description="Proton donor" evidence="6">
    <location>
        <position position="126"/>
    </location>
</feature>
<evidence type="ECO:0000256" key="9">
    <source>
        <dbReference type="RuleBase" id="RU004417"/>
    </source>
</evidence>
<keyword evidence="13" id="KW-1185">Reference proteome</keyword>
<evidence type="ECO:0000256" key="2">
    <source>
        <dbReference type="ARBA" id="ARBA00011643"/>
    </source>
</evidence>
<dbReference type="PANTHER" id="PTHR43571">
    <property type="entry name" value="NADP-SPECIFIC GLUTAMATE DEHYDROGENASE 1-RELATED"/>
    <property type="match status" value="1"/>
</dbReference>
<dbReference type="RefSeq" id="WP_104808310.1">
    <property type="nucleotide sequence ID" value="NZ_MQUA01000005.1"/>
</dbReference>
<comment type="caution">
    <text evidence="12">The sequence shown here is derived from an EMBL/GenBank/DDBJ whole genome shotgun (WGS) entry which is preliminary data.</text>
</comment>
<dbReference type="InterPro" id="IPR014362">
    <property type="entry name" value="Glu_DH"/>
</dbReference>
<gene>
    <name evidence="12" type="ORF">BST83_01665</name>
    <name evidence="11" type="ORF">BST83_16725</name>
</gene>
<dbReference type="Gene3D" id="3.40.50.720">
    <property type="entry name" value="NAD(P)-binding Rossmann-like Domain"/>
    <property type="match status" value="1"/>
</dbReference>
<feature type="site" description="Important for catalysis" evidence="8">
    <location>
        <position position="166"/>
    </location>
</feature>
<feature type="domain" description="Glutamate/phenylalanine/leucine/valine/L-tryptophan dehydrogenase C-terminal" evidence="10">
    <location>
        <begin position="202"/>
        <end position="445"/>
    </location>
</feature>
<feature type="binding site" evidence="7">
    <location>
        <position position="240"/>
    </location>
    <ligand>
        <name>NAD(+)</name>
        <dbReference type="ChEBI" id="CHEBI:57540"/>
    </ligand>
</feature>
<evidence type="ECO:0000256" key="8">
    <source>
        <dbReference type="PIRSR" id="PIRSR000185-3"/>
    </source>
</evidence>
<evidence type="ECO:0000313" key="11">
    <source>
        <dbReference type="EMBL" id="PQB02986.1"/>
    </source>
</evidence>
<dbReference type="SMART" id="SM00839">
    <property type="entry name" value="ELFV_dehydrog"/>
    <property type="match status" value="1"/>
</dbReference>
<dbReference type="FunFam" id="1.10.285.10:FF:000001">
    <property type="entry name" value="Glutamate dehydrogenase"/>
    <property type="match status" value="1"/>
</dbReference>
<dbReference type="Pfam" id="PF02812">
    <property type="entry name" value="ELFV_dehydrog_N"/>
    <property type="match status" value="1"/>
</dbReference>
<dbReference type="Gene3D" id="3.40.50.10860">
    <property type="entry name" value="Leucine Dehydrogenase, chain A, domain 1"/>
    <property type="match status" value="1"/>
</dbReference>
<dbReference type="EMBL" id="MQUA01000014">
    <property type="protein sequence ID" value="PQB02986.1"/>
    <property type="molecule type" value="Genomic_DNA"/>
</dbReference>
<keyword evidence="7" id="KW-0547">Nucleotide-binding</keyword>
<dbReference type="PANTHER" id="PTHR43571:SF1">
    <property type="entry name" value="NADP-SPECIFIC GLUTAMATE DEHYDROGENASE 1-RELATED"/>
    <property type="match status" value="1"/>
</dbReference>
<organism evidence="12 13">
    <name type="scientific">Polaribacter filamentus</name>
    <dbReference type="NCBI Taxonomy" id="53483"/>
    <lineage>
        <taxon>Bacteria</taxon>
        <taxon>Pseudomonadati</taxon>
        <taxon>Bacteroidota</taxon>
        <taxon>Flavobacteriia</taxon>
        <taxon>Flavobacteriales</taxon>
        <taxon>Flavobacteriaceae</taxon>
    </lineage>
</organism>
<feature type="binding site" evidence="7">
    <location>
        <position position="90"/>
    </location>
    <ligand>
        <name>substrate</name>
    </ligand>
</feature>
<dbReference type="CDD" id="cd05313">
    <property type="entry name" value="NAD_bind_2_Glu_DH"/>
    <property type="match status" value="1"/>
</dbReference>
<dbReference type="FunFam" id="3.40.50.10860:FF:000002">
    <property type="entry name" value="Glutamate dehydrogenase"/>
    <property type="match status" value="1"/>
</dbReference>
<dbReference type="Proteomes" id="UP000239522">
    <property type="component" value="Unassembled WGS sequence"/>
</dbReference>
<dbReference type="InterPro" id="IPR006095">
    <property type="entry name" value="Glu/Leu/Phe/Val/Trp_DH"/>
</dbReference>
<comment type="subunit">
    <text evidence="2">Homohexamer.</text>
</comment>
<dbReference type="InterPro" id="IPR046346">
    <property type="entry name" value="Aminoacid_DH-like_N_sf"/>
</dbReference>
<dbReference type="EMBL" id="MQUA01000005">
    <property type="protein sequence ID" value="PQB08816.1"/>
    <property type="molecule type" value="Genomic_DNA"/>
</dbReference>
<evidence type="ECO:0000313" key="12">
    <source>
        <dbReference type="EMBL" id="PQB08816.1"/>
    </source>
</evidence>
<feature type="binding site" evidence="7">
    <location>
        <position position="165"/>
    </location>
    <ligand>
        <name>substrate</name>
    </ligand>
</feature>
<dbReference type="PIRSF" id="PIRSF000185">
    <property type="entry name" value="Glu_DH"/>
    <property type="match status" value="1"/>
</dbReference>
<reference evidence="12 13" key="1">
    <citation type="submission" date="2016-11" db="EMBL/GenBank/DDBJ databases">
        <title>Trade-off between light-utilization and light-protection in marine flavobacteria.</title>
        <authorList>
            <person name="Kumagai Y."/>
        </authorList>
    </citation>
    <scope>NUCLEOTIDE SEQUENCE [LARGE SCALE GENOMIC DNA]</scope>
    <source>
        <strain evidence="12 13">ATCC 700397</strain>
    </source>
</reference>
<dbReference type="SUPFAM" id="SSF53223">
    <property type="entry name" value="Aminoacid dehydrogenase-like, N-terminal domain"/>
    <property type="match status" value="1"/>
</dbReference>
<dbReference type="NCBIfam" id="NF006929">
    <property type="entry name" value="PRK09414.1"/>
    <property type="match status" value="1"/>
</dbReference>
<feature type="binding site" evidence="7">
    <location>
        <position position="379"/>
    </location>
    <ligand>
        <name>substrate</name>
    </ligand>
</feature>
<feature type="binding site" evidence="7">
    <location>
        <position position="209"/>
    </location>
    <ligand>
        <name>NAD(+)</name>
        <dbReference type="ChEBI" id="CHEBI:57540"/>
    </ligand>
</feature>
<dbReference type="InterPro" id="IPR006097">
    <property type="entry name" value="Glu/Leu/Phe/Val/Trp_DH_dimer"/>
</dbReference>
<accession>A0A2S7L1V8</accession>